<keyword evidence="8 9" id="KW-0051">Antiviral defense</keyword>
<evidence type="ECO:0000256" key="8">
    <source>
        <dbReference type="ARBA" id="ARBA00023118"/>
    </source>
</evidence>
<dbReference type="Pfam" id="PF09827">
    <property type="entry name" value="CRISPR_Cas2"/>
    <property type="match status" value="1"/>
</dbReference>
<dbReference type="NCBIfam" id="TIGR01573">
    <property type="entry name" value="cas2"/>
    <property type="match status" value="1"/>
</dbReference>
<dbReference type="Proteomes" id="UP000030889">
    <property type="component" value="Unassembled WGS sequence"/>
</dbReference>
<evidence type="ECO:0000256" key="4">
    <source>
        <dbReference type="ARBA" id="ARBA00022723"/>
    </source>
</evidence>
<comment type="caution">
    <text evidence="10">The sequence shown here is derived from an EMBL/GenBank/DDBJ whole genome shotgun (WGS) entry which is preliminary data.</text>
</comment>
<comment type="similarity">
    <text evidence="2 9">Belongs to the CRISPR-associated endoribonuclease Cas2 protein family.</text>
</comment>
<dbReference type="HAMAP" id="MF_01471">
    <property type="entry name" value="Cas2"/>
    <property type="match status" value="1"/>
</dbReference>
<dbReference type="SUPFAM" id="SSF143430">
    <property type="entry name" value="TTP0101/SSO1404-like"/>
    <property type="match status" value="1"/>
</dbReference>
<protein>
    <recommendedName>
        <fullName evidence="9">CRISPR-associated endoribonuclease Cas2</fullName>
        <ecNumber evidence="9">3.1.-.-</ecNumber>
    </recommendedName>
</protein>
<evidence type="ECO:0000256" key="2">
    <source>
        <dbReference type="ARBA" id="ARBA00009959"/>
    </source>
</evidence>
<reference evidence="10 11" key="1">
    <citation type="submission" date="2014-09" db="EMBL/GenBank/DDBJ databases">
        <title>Alistipes sp. 627, sp. nov., a novel member of the family Rikenellaceae isolated from human faeces.</title>
        <authorList>
            <person name="Shkoporov A.N."/>
            <person name="Chaplin A.V."/>
            <person name="Motuzova O.V."/>
            <person name="Kafarskaia L.I."/>
            <person name="Khokhlova E.V."/>
            <person name="Efimov B.A."/>
        </authorList>
    </citation>
    <scope>NUCLEOTIDE SEQUENCE [LARGE SCALE GENOMIC DNA]</scope>
    <source>
        <strain evidence="10 11">627</strain>
    </source>
</reference>
<evidence type="ECO:0000256" key="6">
    <source>
        <dbReference type="ARBA" id="ARBA00022801"/>
    </source>
</evidence>
<dbReference type="InterPro" id="IPR019199">
    <property type="entry name" value="Virulence_VapD/CRISPR_Cas2"/>
</dbReference>
<evidence type="ECO:0000256" key="5">
    <source>
        <dbReference type="ARBA" id="ARBA00022759"/>
    </source>
</evidence>
<keyword evidence="4 9" id="KW-0479">Metal-binding</keyword>
<organism evidence="10 11">
    <name type="scientific">Alistipes inops</name>
    <dbReference type="NCBI Taxonomy" id="1501391"/>
    <lineage>
        <taxon>Bacteria</taxon>
        <taxon>Pseudomonadati</taxon>
        <taxon>Bacteroidota</taxon>
        <taxon>Bacteroidia</taxon>
        <taxon>Bacteroidales</taxon>
        <taxon>Rikenellaceae</taxon>
        <taxon>Alistipes</taxon>
    </lineage>
</organism>
<dbReference type="InterPro" id="IPR021127">
    <property type="entry name" value="CRISPR_associated_Cas2"/>
</dbReference>
<evidence type="ECO:0000256" key="1">
    <source>
        <dbReference type="ARBA" id="ARBA00001946"/>
    </source>
</evidence>
<dbReference type="RefSeq" id="WP_022064470.1">
    <property type="nucleotide sequence ID" value="NZ_JRGF01000008.1"/>
</dbReference>
<evidence type="ECO:0000256" key="3">
    <source>
        <dbReference type="ARBA" id="ARBA00022722"/>
    </source>
</evidence>
<keyword evidence="7 9" id="KW-0460">Magnesium</keyword>
<dbReference type="EMBL" id="JRGF01000008">
    <property type="protein sequence ID" value="KHE41849.1"/>
    <property type="molecule type" value="Genomic_DNA"/>
</dbReference>
<comment type="cofactor">
    <cofactor evidence="1 9">
        <name>Mg(2+)</name>
        <dbReference type="ChEBI" id="CHEBI:18420"/>
    </cofactor>
</comment>
<dbReference type="EC" id="3.1.-.-" evidence="9"/>
<accession>A0ABR4YHV5</accession>
<dbReference type="Gene3D" id="3.30.70.240">
    <property type="match status" value="1"/>
</dbReference>
<name>A0ABR4YHV5_9BACT</name>
<sequence>MSEVRLNAYRIMWLFVFFDLPTNTKTERRHATQFRKALEKDGFSMMQYSVYVRHCPSKENMEVHLRRVQKSMPPAGYTSILSVTDKQYSEIRNYWGKSERARPEMPQQLEFF</sequence>
<gene>
    <name evidence="9" type="primary">cas2</name>
    <name evidence="10" type="ORF">LG35_07520</name>
</gene>
<keyword evidence="11" id="KW-1185">Reference proteome</keyword>
<keyword evidence="6 9" id="KW-0378">Hydrolase</keyword>
<keyword evidence="5 9" id="KW-0255">Endonuclease</keyword>
<keyword evidence="3 9" id="KW-0540">Nuclease</keyword>
<evidence type="ECO:0000313" key="11">
    <source>
        <dbReference type="Proteomes" id="UP000030889"/>
    </source>
</evidence>
<evidence type="ECO:0000256" key="7">
    <source>
        <dbReference type="ARBA" id="ARBA00022842"/>
    </source>
</evidence>
<feature type="binding site" evidence="9">
    <location>
        <position position="19"/>
    </location>
    <ligand>
        <name>Mg(2+)</name>
        <dbReference type="ChEBI" id="CHEBI:18420"/>
        <note>catalytic</note>
    </ligand>
</feature>
<evidence type="ECO:0000313" key="10">
    <source>
        <dbReference type="EMBL" id="KHE41849.1"/>
    </source>
</evidence>
<comment type="function">
    <text evidence="9">CRISPR (clustered regularly interspaced short palindromic repeat), is an adaptive immune system that provides protection against mobile genetic elements (viruses, transposable elements and conjugative plasmids). CRISPR clusters contain sequences complementary to antecedent mobile elements and target invading nucleic acids. CRISPR clusters are transcribed and processed into CRISPR RNA (crRNA). Functions as a ssRNA-specific endoribonuclease. Involved in the integration of spacer DNA into the CRISPR cassette.</text>
</comment>
<evidence type="ECO:0000256" key="9">
    <source>
        <dbReference type="HAMAP-Rule" id="MF_01471"/>
    </source>
</evidence>
<proteinExistence type="inferred from homology"/>
<comment type="subunit">
    <text evidence="9">Homodimer, forms a heterotetramer with a Cas1 homodimer.</text>
</comment>